<reference evidence="3 4" key="1">
    <citation type="submission" date="2021-09" db="EMBL/GenBank/DDBJ databases">
        <title>Genomic insights and catalytic innovation underlie evolution of tropane alkaloids biosynthesis.</title>
        <authorList>
            <person name="Wang Y.-J."/>
            <person name="Tian T."/>
            <person name="Huang J.-P."/>
            <person name="Huang S.-X."/>
        </authorList>
    </citation>
    <scope>NUCLEOTIDE SEQUENCE [LARGE SCALE GENOMIC DNA]</scope>
    <source>
        <strain evidence="3">KIB-2018</strain>
        <tissue evidence="3">Leaf</tissue>
    </source>
</reference>
<sequence>MSFSVQAWRRCMSLAQFCENMTQLNALHATFIVHGIHRNNYAISKVIAFCALSPRGDLSYASLVFNHIEAPNSFIYNTLIRAYCRSSEPHLAMKYFDLMVRDDSTRPDNHTLHFALLACANACWLVLGKQMHNWVLKSGSLWADGHVQTSVVRLYSQCRLMCDARKLFDEISHPDVIQWNILINGYVRWGMQSEALGVFRDMLGSGFEPDEFCVTTALTACAQSGALRQGQWIQEYIQRRKYLEFDVFVGTALVDMYAKCGCIEVAVKTFEVMPKRNVFSWAAMIGGFAVHGHAREAIQCLERMQMKDGVKPDGVVLLGVLMACTHAGLVQEGKFFLEIMEPKYGIVPKHEHYSCVVDLLCRAGRLEEALSLIKKMPMKPGASVWGALLSSCQTHKNVELAELSFNELLLQNYGNEAEEEVAFVQLSNIYFSAQRHEDARRVRRLIGDRRLKKTTGCSLIEVDGAVSEFASGDVSHKHITKIHAMLELLLPDLVIL</sequence>
<dbReference type="InterPro" id="IPR046848">
    <property type="entry name" value="E_motif"/>
</dbReference>
<protein>
    <recommendedName>
        <fullName evidence="5">Pentatricopeptide repeat-containing protein At3g28640</fullName>
    </recommendedName>
</protein>
<feature type="repeat" description="PPR" evidence="2">
    <location>
        <begin position="72"/>
        <end position="106"/>
    </location>
</feature>
<name>A0AAV8U7M8_9ROSI</name>
<dbReference type="GO" id="GO:0009451">
    <property type="term" value="P:RNA modification"/>
    <property type="evidence" value="ECO:0007669"/>
    <property type="project" value="InterPro"/>
</dbReference>
<accession>A0AAV8U7M8</accession>
<dbReference type="InterPro" id="IPR002885">
    <property type="entry name" value="PPR_rpt"/>
</dbReference>
<dbReference type="AlphaFoldDB" id="A0AAV8U7M8"/>
<dbReference type="Pfam" id="PF12854">
    <property type="entry name" value="PPR_1"/>
    <property type="match status" value="1"/>
</dbReference>
<dbReference type="InterPro" id="IPR046960">
    <property type="entry name" value="PPR_At4g14850-like_plant"/>
</dbReference>
<dbReference type="GO" id="GO:0003723">
    <property type="term" value="F:RNA binding"/>
    <property type="evidence" value="ECO:0007669"/>
    <property type="project" value="InterPro"/>
</dbReference>
<dbReference type="Pfam" id="PF20431">
    <property type="entry name" value="E_motif"/>
    <property type="match status" value="1"/>
</dbReference>
<dbReference type="NCBIfam" id="TIGR00756">
    <property type="entry name" value="PPR"/>
    <property type="match status" value="4"/>
</dbReference>
<dbReference type="Pfam" id="PF13041">
    <property type="entry name" value="PPR_2"/>
    <property type="match status" value="2"/>
</dbReference>
<organism evidence="3 4">
    <name type="scientific">Erythroxylum novogranatense</name>
    <dbReference type="NCBI Taxonomy" id="1862640"/>
    <lineage>
        <taxon>Eukaryota</taxon>
        <taxon>Viridiplantae</taxon>
        <taxon>Streptophyta</taxon>
        <taxon>Embryophyta</taxon>
        <taxon>Tracheophyta</taxon>
        <taxon>Spermatophyta</taxon>
        <taxon>Magnoliopsida</taxon>
        <taxon>eudicotyledons</taxon>
        <taxon>Gunneridae</taxon>
        <taxon>Pentapetalae</taxon>
        <taxon>rosids</taxon>
        <taxon>fabids</taxon>
        <taxon>Malpighiales</taxon>
        <taxon>Erythroxylaceae</taxon>
        <taxon>Erythroxylum</taxon>
    </lineage>
</organism>
<evidence type="ECO:0000313" key="3">
    <source>
        <dbReference type="EMBL" id="KAJ8775285.1"/>
    </source>
</evidence>
<feature type="repeat" description="PPR" evidence="2">
    <location>
        <begin position="277"/>
        <end position="312"/>
    </location>
</feature>
<keyword evidence="1" id="KW-0677">Repeat</keyword>
<gene>
    <name evidence="3" type="ORF">K2173_020289</name>
</gene>
<keyword evidence="4" id="KW-1185">Reference proteome</keyword>
<dbReference type="FunFam" id="1.25.40.10:FF:001394">
    <property type="entry name" value="Pentatricopeptide repeat-containing protein At3g28660"/>
    <property type="match status" value="1"/>
</dbReference>
<dbReference type="Gene3D" id="1.25.40.10">
    <property type="entry name" value="Tetratricopeptide repeat domain"/>
    <property type="match status" value="3"/>
</dbReference>
<dbReference type="PANTHER" id="PTHR47926">
    <property type="entry name" value="PENTATRICOPEPTIDE REPEAT-CONTAINING PROTEIN"/>
    <property type="match status" value="1"/>
</dbReference>
<dbReference type="EMBL" id="JAIWQS010000001">
    <property type="protein sequence ID" value="KAJ8775285.1"/>
    <property type="molecule type" value="Genomic_DNA"/>
</dbReference>
<dbReference type="FunFam" id="1.25.40.10:FF:001236">
    <property type="entry name" value="Pentatricopeptide repeat-containing protein At3g28660"/>
    <property type="match status" value="1"/>
</dbReference>
<dbReference type="Proteomes" id="UP001159364">
    <property type="component" value="Linkage Group LG01"/>
</dbReference>
<feature type="repeat" description="PPR" evidence="2">
    <location>
        <begin position="175"/>
        <end position="209"/>
    </location>
</feature>
<feature type="repeat" description="PPR" evidence="2">
    <location>
        <begin position="349"/>
        <end position="379"/>
    </location>
</feature>
<proteinExistence type="predicted"/>
<evidence type="ECO:0000256" key="1">
    <source>
        <dbReference type="ARBA" id="ARBA00022737"/>
    </source>
</evidence>
<dbReference type="PANTHER" id="PTHR47926:SF437">
    <property type="entry name" value="PENTACOTRIPEPTIDE-REPEAT REGION OF PRORP DOMAIN-CONTAINING PROTEIN"/>
    <property type="match status" value="1"/>
</dbReference>
<dbReference type="PROSITE" id="PS51375">
    <property type="entry name" value="PPR"/>
    <property type="match status" value="4"/>
</dbReference>
<evidence type="ECO:0000256" key="2">
    <source>
        <dbReference type="PROSITE-ProRule" id="PRU00708"/>
    </source>
</evidence>
<dbReference type="InterPro" id="IPR011990">
    <property type="entry name" value="TPR-like_helical_dom_sf"/>
</dbReference>
<comment type="caution">
    <text evidence="3">The sequence shown here is derived from an EMBL/GenBank/DDBJ whole genome shotgun (WGS) entry which is preliminary data.</text>
</comment>
<evidence type="ECO:0008006" key="5">
    <source>
        <dbReference type="Google" id="ProtNLM"/>
    </source>
</evidence>
<evidence type="ECO:0000313" key="4">
    <source>
        <dbReference type="Proteomes" id="UP001159364"/>
    </source>
</evidence>
<dbReference type="Pfam" id="PF01535">
    <property type="entry name" value="PPR"/>
    <property type="match status" value="2"/>
</dbReference>